<keyword evidence="1" id="KW-0175">Coiled coil</keyword>
<organism evidence="3 4">
    <name type="scientific">Anaeramoeba flamelloides</name>
    <dbReference type="NCBI Taxonomy" id="1746091"/>
    <lineage>
        <taxon>Eukaryota</taxon>
        <taxon>Metamonada</taxon>
        <taxon>Anaeramoebidae</taxon>
        <taxon>Anaeramoeba</taxon>
    </lineage>
</organism>
<feature type="region of interest" description="Disordered" evidence="2">
    <location>
        <begin position="1"/>
        <end position="65"/>
    </location>
</feature>
<name>A0AAV8A792_9EUKA</name>
<evidence type="ECO:0000313" key="4">
    <source>
        <dbReference type="Proteomes" id="UP001146793"/>
    </source>
</evidence>
<protein>
    <submittedName>
        <fullName evidence="3">Uncharacterized protein</fullName>
    </submittedName>
</protein>
<evidence type="ECO:0000256" key="1">
    <source>
        <dbReference type="SAM" id="Coils"/>
    </source>
</evidence>
<accession>A0AAV8A792</accession>
<dbReference type="AlphaFoldDB" id="A0AAV8A792"/>
<evidence type="ECO:0000256" key="2">
    <source>
        <dbReference type="SAM" id="MobiDB-lite"/>
    </source>
</evidence>
<evidence type="ECO:0000313" key="3">
    <source>
        <dbReference type="EMBL" id="KAJ3447865.1"/>
    </source>
</evidence>
<reference evidence="3" key="1">
    <citation type="submission" date="2022-08" db="EMBL/GenBank/DDBJ databases">
        <title>Novel sulphate-reducing endosymbionts in the free-living metamonad Anaeramoeba.</title>
        <authorList>
            <person name="Jerlstrom-Hultqvist J."/>
            <person name="Cepicka I."/>
            <person name="Gallot-Lavallee L."/>
            <person name="Salas-Leiva D."/>
            <person name="Curtis B.A."/>
            <person name="Zahonova K."/>
            <person name="Pipaliya S."/>
            <person name="Dacks J."/>
            <person name="Roger A.J."/>
        </authorList>
    </citation>
    <scope>NUCLEOTIDE SEQUENCE</scope>
    <source>
        <strain evidence="3">Busselton2</strain>
    </source>
</reference>
<dbReference type="EMBL" id="JANTQA010000015">
    <property type="protein sequence ID" value="KAJ3447865.1"/>
    <property type="molecule type" value="Genomic_DNA"/>
</dbReference>
<dbReference type="Proteomes" id="UP001146793">
    <property type="component" value="Unassembled WGS sequence"/>
</dbReference>
<feature type="compositionally biased region" description="Low complexity" evidence="2">
    <location>
        <begin position="27"/>
        <end position="38"/>
    </location>
</feature>
<feature type="compositionally biased region" description="Low complexity" evidence="2">
    <location>
        <begin position="1"/>
        <end position="11"/>
    </location>
</feature>
<feature type="coiled-coil region" evidence="1">
    <location>
        <begin position="305"/>
        <end position="374"/>
    </location>
</feature>
<sequence length="398" mass="47274">MKQKNNKIAIANKEKTKLGKKEEEESSFSSSTDLTSLSESDEKGLELIPMFSSSEEENEEKSTSTKYALPITIGITPREQKVVIGQLKRELQWLKEKIEILENEERELMGGNKETKGKRSISLSSSNGLVEIIKEPTSFEKLLQDFELQLKNKNSTEEEILKIIKEFESKILDEKQKLKELKTGFLKEERKNRKWKVEYERLKNLNIQLQQRNLKMLNTVQLQLTQTITDSDWLLEYVKQLKKAKMELMFNCKEFLKKEKLNKLQIIRLEKKIFSIQHEKEKTEIIFEKNERILNKYKTEFLSLIEEFKNQKKQIEIKNKEQEKILKEKKAELEKQYEITKKTILNHQSTKNLCQKMEEMEEALKQKIDSTNLKTKERNEYLLSLVNQIEMLKKNNEK</sequence>
<gene>
    <name evidence="3" type="ORF">M0812_00338</name>
</gene>
<comment type="caution">
    <text evidence="3">The sequence shown here is derived from an EMBL/GenBank/DDBJ whole genome shotgun (WGS) entry which is preliminary data.</text>
</comment>
<feature type="coiled-coil region" evidence="1">
    <location>
        <begin position="164"/>
        <end position="212"/>
    </location>
</feature>
<feature type="compositionally biased region" description="Basic and acidic residues" evidence="2">
    <location>
        <begin position="12"/>
        <end position="23"/>
    </location>
</feature>
<proteinExistence type="predicted"/>